<feature type="non-terminal residue" evidence="5">
    <location>
        <position position="171"/>
    </location>
</feature>
<dbReference type="PANTHER" id="PTHR43214">
    <property type="entry name" value="TWO-COMPONENT RESPONSE REGULATOR"/>
    <property type="match status" value="1"/>
</dbReference>
<sequence>MGIDLGIVLIVEDDTTAQQRLARLLAELAGKHVHVSFVASISAAKAWLASSKPDVVLIDIRLPDGSGIELIAWLHEHHPRIATVAISAWGEQTTVLAALRAGAVGYLLKERKDAELSLALQSIRRGGALIDPFVARRILESLPLDTVRPKFRHAPHHSSGALSKREAEILR</sequence>
<dbReference type="Pfam" id="PF00072">
    <property type="entry name" value="Response_reg"/>
    <property type="match status" value="1"/>
</dbReference>
<dbReference type="InterPro" id="IPR039420">
    <property type="entry name" value="WalR-like"/>
</dbReference>
<feature type="region of interest" description="Disordered" evidence="3">
    <location>
        <begin position="150"/>
        <end position="171"/>
    </location>
</feature>
<accession>A0ABV3QKP8</accession>
<dbReference type="InterPro" id="IPR001789">
    <property type="entry name" value="Sig_transdc_resp-reg_receiver"/>
</dbReference>
<evidence type="ECO:0000259" key="4">
    <source>
        <dbReference type="PROSITE" id="PS50110"/>
    </source>
</evidence>
<keyword evidence="6" id="KW-1185">Reference proteome</keyword>
<feature type="modified residue" description="4-aspartylphosphate" evidence="2">
    <location>
        <position position="59"/>
    </location>
</feature>
<name>A0ABV3QKP8_9GAMM</name>
<dbReference type="PROSITE" id="PS50110">
    <property type="entry name" value="RESPONSE_REGULATORY"/>
    <property type="match status" value="1"/>
</dbReference>
<dbReference type="RefSeq" id="WP_367855917.1">
    <property type="nucleotide sequence ID" value="NZ_JBFOHK010000011.1"/>
</dbReference>
<organism evidence="5 6">
    <name type="scientific">Rhodanobacter lycopersici</name>
    <dbReference type="NCBI Taxonomy" id="3162487"/>
    <lineage>
        <taxon>Bacteria</taxon>
        <taxon>Pseudomonadati</taxon>
        <taxon>Pseudomonadota</taxon>
        <taxon>Gammaproteobacteria</taxon>
        <taxon>Lysobacterales</taxon>
        <taxon>Rhodanobacteraceae</taxon>
        <taxon>Rhodanobacter</taxon>
    </lineage>
</organism>
<dbReference type="InterPro" id="IPR011006">
    <property type="entry name" value="CheY-like_superfamily"/>
</dbReference>
<keyword evidence="2" id="KW-0597">Phosphoprotein</keyword>
<proteinExistence type="predicted"/>
<comment type="caution">
    <text evidence="5">The sequence shown here is derived from an EMBL/GenBank/DDBJ whole genome shotgun (WGS) entry which is preliminary data.</text>
</comment>
<evidence type="ECO:0000256" key="1">
    <source>
        <dbReference type="ARBA" id="ARBA00023125"/>
    </source>
</evidence>
<evidence type="ECO:0000313" key="5">
    <source>
        <dbReference type="EMBL" id="MEW9573857.1"/>
    </source>
</evidence>
<dbReference type="Gene3D" id="3.40.50.2300">
    <property type="match status" value="1"/>
</dbReference>
<protein>
    <submittedName>
        <fullName evidence="5">Response regulator</fullName>
    </submittedName>
</protein>
<feature type="domain" description="Response regulatory" evidence="4">
    <location>
        <begin position="7"/>
        <end position="124"/>
    </location>
</feature>
<reference evidence="5 6" key="1">
    <citation type="submission" date="2024-06" db="EMBL/GenBank/DDBJ databases">
        <authorList>
            <person name="Woo H."/>
        </authorList>
    </citation>
    <scope>NUCLEOTIDE SEQUENCE [LARGE SCALE GENOMIC DNA]</scope>
    <source>
        <strain evidence="5 6">Si-c</strain>
    </source>
</reference>
<evidence type="ECO:0000256" key="2">
    <source>
        <dbReference type="PROSITE-ProRule" id="PRU00169"/>
    </source>
</evidence>
<dbReference type="Proteomes" id="UP001556220">
    <property type="component" value="Unassembled WGS sequence"/>
</dbReference>
<evidence type="ECO:0000313" key="6">
    <source>
        <dbReference type="Proteomes" id="UP001556220"/>
    </source>
</evidence>
<dbReference type="SUPFAM" id="SSF52172">
    <property type="entry name" value="CheY-like"/>
    <property type="match status" value="1"/>
</dbReference>
<keyword evidence="1" id="KW-0238">DNA-binding</keyword>
<dbReference type="CDD" id="cd00156">
    <property type="entry name" value="REC"/>
    <property type="match status" value="1"/>
</dbReference>
<dbReference type="EMBL" id="JBFOHK010000011">
    <property type="protein sequence ID" value="MEW9573857.1"/>
    <property type="molecule type" value="Genomic_DNA"/>
</dbReference>
<dbReference type="SMART" id="SM00448">
    <property type="entry name" value="REC"/>
    <property type="match status" value="1"/>
</dbReference>
<gene>
    <name evidence="5" type="ORF">ABQJ54_19085</name>
</gene>
<evidence type="ECO:0000256" key="3">
    <source>
        <dbReference type="SAM" id="MobiDB-lite"/>
    </source>
</evidence>